<evidence type="ECO:0000313" key="2">
    <source>
        <dbReference type="Proteomes" id="UP000279275"/>
    </source>
</evidence>
<organism evidence="1 2">
    <name type="scientific">Nocardia stercoris</name>
    <dbReference type="NCBI Taxonomy" id="2483361"/>
    <lineage>
        <taxon>Bacteria</taxon>
        <taxon>Bacillati</taxon>
        <taxon>Actinomycetota</taxon>
        <taxon>Actinomycetes</taxon>
        <taxon>Mycobacteriales</taxon>
        <taxon>Nocardiaceae</taxon>
        <taxon>Nocardia</taxon>
    </lineage>
</organism>
<dbReference type="EMBL" id="RFFH01000001">
    <property type="protein sequence ID" value="RMI35460.1"/>
    <property type="molecule type" value="Genomic_DNA"/>
</dbReference>
<dbReference type="OrthoDB" id="4498040at2"/>
<protein>
    <submittedName>
        <fullName evidence="1">Uncharacterized protein</fullName>
    </submittedName>
</protein>
<accession>A0A3M2LF66</accession>
<sequence length="605" mass="63544">MAPNNTDALKVDPHIYYDAAATLITLTGQIGTLAGALTAGMPTYDGMGGNYTAAAGWNTACTKLTNDLHDAILAYSGALAHFSDILNIAGYNWDTAEYNANISPNKGTAPPQPALNTATPLADNSFPAIHQTTGDNGTGLTMRGSPGGDTWDAAPNARAGALKSAASAWNTFANDVQLEMASIELGQAHDAFNAVKAPEVADIQEALAALQGGVEGIKNSAGVLADALHSHSDNLGSCRQALMNAAASAFPKHQGQVTTSQDDTSVTVNVAGTIISDDLSHAFDTFKNTANGTDLFYYLSQATDSKGFRAALTGPDVLANLPKLKALKELPILVESGNADDNKKLIGELDTIATWETPQASLTALDLSKLDQYGPLVKSWAMLAVKYGNEAHVDPAMVLAMVLQEGGSLHTGYPKDGVQLWQALENPESFHPDPDAPGRAALSDMARVTGNALGYSKHGDTIFGQQYPFQYDNVGNSLGLTNIKKDPFNDVKNAYKDQFAGKDWSDLAGNDDLDIKTTAYNLKLLNEGAASQANDEIKASQPLDQFLGSGYNAGGTLQHSLEVADGKAHFTDDTSNGNNETAHGQASVRLVALANQILKGSGAYQ</sequence>
<name>A0A3M2LF66_9NOCA</name>
<dbReference type="AlphaFoldDB" id="A0A3M2LF66"/>
<gene>
    <name evidence="1" type="ORF">EBN03_04165</name>
</gene>
<comment type="caution">
    <text evidence="1">The sequence shown here is derived from an EMBL/GenBank/DDBJ whole genome shotgun (WGS) entry which is preliminary data.</text>
</comment>
<dbReference type="Proteomes" id="UP000279275">
    <property type="component" value="Unassembled WGS sequence"/>
</dbReference>
<reference evidence="1 2" key="1">
    <citation type="submission" date="2018-10" db="EMBL/GenBank/DDBJ databases">
        <title>Isolation from cow dung.</title>
        <authorList>
            <person name="Ling L."/>
        </authorList>
    </citation>
    <scope>NUCLEOTIDE SEQUENCE [LARGE SCALE GENOMIC DNA]</scope>
    <source>
        <strain evidence="1 2">NEAU-LL90</strain>
    </source>
</reference>
<evidence type="ECO:0000313" key="1">
    <source>
        <dbReference type="EMBL" id="RMI35460.1"/>
    </source>
</evidence>
<dbReference type="RefSeq" id="WP_122186436.1">
    <property type="nucleotide sequence ID" value="NZ_RFFH01000001.1"/>
</dbReference>
<proteinExistence type="predicted"/>
<keyword evidence="2" id="KW-1185">Reference proteome</keyword>